<comment type="caution">
    <text evidence="1">The sequence shown here is derived from an EMBL/GenBank/DDBJ whole genome shotgun (WGS) entry which is preliminary data.</text>
</comment>
<organism evidence="1 2">
    <name type="scientific">Tagetes erecta</name>
    <name type="common">African marigold</name>
    <dbReference type="NCBI Taxonomy" id="13708"/>
    <lineage>
        <taxon>Eukaryota</taxon>
        <taxon>Viridiplantae</taxon>
        <taxon>Streptophyta</taxon>
        <taxon>Embryophyta</taxon>
        <taxon>Tracheophyta</taxon>
        <taxon>Spermatophyta</taxon>
        <taxon>Magnoliopsida</taxon>
        <taxon>eudicotyledons</taxon>
        <taxon>Gunneridae</taxon>
        <taxon>Pentapetalae</taxon>
        <taxon>asterids</taxon>
        <taxon>campanulids</taxon>
        <taxon>Asterales</taxon>
        <taxon>Asteraceae</taxon>
        <taxon>Asteroideae</taxon>
        <taxon>Heliantheae alliance</taxon>
        <taxon>Tageteae</taxon>
        <taxon>Tagetes</taxon>
    </lineage>
</organism>
<sequence>MNKVMEKITPVGNLVPIDGHTTVVYGNVIEGQDESIALPPREEITPIDTIKGIKQTTRARREDSLYPVAVFIRAFIEESKESTQFRAKRGAKCRDRATEDSDFLLTVSNPEYRLAFAISRQYIYAPKSLNSNSLSDENERASIDPTNQHLITNTLHFLSHHSYSHS</sequence>
<keyword evidence="2" id="KW-1185">Reference proteome</keyword>
<evidence type="ECO:0000313" key="1">
    <source>
        <dbReference type="EMBL" id="KAK1422522.1"/>
    </source>
</evidence>
<gene>
    <name evidence="1" type="ORF">QVD17_25701</name>
</gene>
<name>A0AAD8NVJ1_TARER</name>
<evidence type="ECO:0000313" key="2">
    <source>
        <dbReference type="Proteomes" id="UP001229421"/>
    </source>
</evidence>
<dbReference type="EMBL" id="JAUHHV010000006">
    <property type="protein sequence ID" value="KAK1422522.1"/>
    <property type="molecule type" value="Genomic_DNA"/>
</dbReference>
<protein>
    <submittedName>
        <fullName evidence="1">Uncharacterized protein</fullName>
    </submittedName>
</protein>
<dbReference type="Proteomes" id="UP001229421">
    <property type="component" value="Unassembled WGS sequence"/>
</dbReference>
<dbReference type="AlphaFoldDB" id="A0AAD8NVJ1"/>
<accession>A0AAD8NVJ1</accession>
<proteinExistence type="predicted"/>
<reference evidence="1" key="1">
    <citation type="journal article" date="2023" name="bioRxiv">
        <title>Improved chromosome-level genome assembly for marigold (Tagetes erecta).</title>
        <authorList>
            <person name="Jiang F."/>
            <person name="Yuan L."/>
            <person name="Wang S."/>
            <person name="Wang H."/>
            <person name="Xu D."/>
            <person name="Wang A."/>
            <person name="Fan W."/>
        </authorList>
    </citation>
    <scope>NUCLEOTIDE SEQUENCE</scope>
    <source>
        <strain evidence="1">WSJ</strain>
        <tissue evidence="1">Leaf</tissue>
    </source>
</reference>